<dbReference type="Proteomes" id="UP000570851">
    <property type="component" value="Unassembled WGS sequence"/>
</dbReference>
<dbReference type="SUPFAM" id="SSF55073">
    <property type="entry name" value="Nucleotide cyclase"/>
    <property type="match status" value="1"/>
</dbReference>
<keyword evidence="1" id="KW-1133">Transmembrane helix</keyword>
<feature type="transmembrane region" description="Helical" evidence="1">
    <location>
        <begin position="85"/>
        <end position="105"/>
    </location>
</feature>
<dbReference type="InterPro" id="IPR043128">
    <property type="entry name" value="Rev_trsase/Diguanyl_cyclase"/>
</dbReference>
<feature type="transmembrane region" description="Helical" evidence="1">
    <location>
        <begin position="12"/>
        <end position="31"/>
    </location>
</feature>
<dbReference type="GeneID" id="58726016"/>
<dbReference type="InterPro" id="IPR050469">
    <property type="entry name" value="Diguanylate_Cyclase"/>
</dbReference>
<comment type="caution">
    <text evidence="3">The sequence shown here is derived from an EMBL/GenBank/DDBJ whole genome shotgun (WGS) entry which is preliminary data.</text>
</comment>
<dbReference type="PANTHER" id="PTHR45138:SF9">
    <property type="entry name" value="DIGUANYLATE CYCLASE DGCM-RELATED"/>
    <property type="match status" value="1"/>
</dbReference>
<evidence type="ECO:0000313" key="4">
    <source>
        <dbReference type="Proteomes" id="UP000570851"/>
    </source>
</evidence>
<feature type="transmembrane region" description="Helical" evidence="1">
    <location>
        <begin position="37"/>
        <end position="54"/>
    </location>
</feature>
<proteinExistence type="predicted"/>
<reference evidence="3 4" key="1">
    <citation type="submission" date="2019-11" db="EMBL/GenBank/DDBJ databases">
        <title>Comparison of genomes from free-living endosymbiotic cyanobacteria isolated from Azolla.</title>
        <authorList>
            <person name="Thiel T."/>
            <person name="Pratte B."/>
        </authorList>
    </citation>
    <scope>NUCLEOTIDE SEQUENCE [LARGE SCALE GENOMIC DNA]</scope>
    <source>
        <strain evidence="3 4">N2B</strain>
    </source>
</reference>
<dbReference type="InterPro" id="IPR000160">
    <property type="entry name" value="GGDEF_dom"/>
</dbReference>
<dbReference type="CDD" id="cd01949">
    <property type="entry name" value="GGDEF"/>
    <property type="match status" value="1"/>
</dbReference>
<feature type="domain" description="GGDEF" evidence="2">
    <location>
        <begin position="149"/>
        <end position="279"/>
    </location>
</feature>
<dbReference type="EMBL" id="JACKZP010000037">
    <property type="protein sequence ID" value="MBC1302585.1"/>
    <property type="molecule type" value="Genomic_DNA"/>
</dbReference>
<evidence type="ECO:0000256" key="1">
    <source>
        <dbReference type="SAM" id="Phobius"/>
    </source>
</evidence>
<dbReference type="RefSeq" id="WP_011319966.1">
    <property type="nucleotide sequence ID" value="NZ_JACKZP010000037.1"/>
</dbReference>
<evidence type="ECO:0000259" key="2">
    <source>
        <dbReference type="PROSITE" id="PS50887"/>
    </source>
</evidence>
<protein>
    <submittedName>
        <fullName evidence="3">GGDEF domain-containing protein</fullName>
    </submittedName>
</protein>
<dbReference type="InterPro" id="IPR029787">
    <property type="entry name" value="Nucleotide_cyclase"/>
</dbReference>
<sequence length="295" mass="33437">MRLIEILEAKPKSFSTLLSIFTVSLIGLINYCISPEISVSILYLLPIGIAAWFVNKHTGFFVAVSSDITNLVVNQIQDQYHLHPLIHFWNALVILSFFLFVSHLLSQLKTTLINLEKLARTDNLTGLTNRGFFLDIVNSEIEKSLRHREPLTLAYVDVDNFKQINDQFGHGFGDRLLQIIAKSTTNTLRKIDVIARLGGDEFAILLPRTSYESAEVVLHRLHTVLLASMKKENLSVTFSIGAITFNNPPKSVAEIIEIADNLMYLAKKKGKNLLQHELCDWKVESEDWKVVNSKF</sequence>
<evidence type="ECO:0000313" key="3">
    <source>
        <dbReference type="EMBL" id="MBC1302585.1"/>
    </source>
</evidence>
<keyword evidence="4" id="KW-1185">Reference proteome</keyword>
<dbReference type="SMART" id="SM00267">
    <property type="entry name" value="GGDEF"/>
    <property type="match status" value="1"/>
</dbReference>
<dbReference type="Pfam" id="PF00990">
    <property type="entry name" value="GGDEF"/>
    <property type="match status" value="1"/>
</dbReference>
<name>A0ABR6S865_ANAVA</name>
<keyword evidence="1" id="KW-0812">Transmembrane</keyword>
<dbReference type="PANTHER" id="PTHR45138">
    <property type="entry name" value="REGULATORY COMPONENTS OF SENSORY TRANSDUCTION SYSTEM"/>
    <property type="match status" value="1"/>
</dbReference>
<dbReference type="NCBIfam" id="TIGR00254">
    <property type="entry name" value="GGDEF"/>
    <property type="match status" value="1"/>
</dbReference>
<keyword evidence="1" id="KW-0472">Membrane</keyword>
<organism evidence="3 4">
    <name type="scientific">Trichormus variabilis N2B</name>
    <dbReference type="NCBI Taxonomy" id="2681315"/>
    <lineage>
        <taxon>Bacteria</taxon>
        <taxon>Bacillati</taxon>
        <taxon>Cyanobacteriota</taxon>
        <taxon>Cyanophyceae</taxon>
        <taxon>Nostocales</taxon>
        <taxon>Nostocaceae</taxon>
        <taxon>Trichormus</taxon>
    </lineage>
</organism>
<accession>A0ABR6S865</accession>
<dbReference type="PROSITE" id="PS50887">
    <property type="entry name" value="GGDEF"/>
    <property type="match status" value="1"/>
</dbReference>
<gene>
    <name evidence="3" type="ORF">GNE12_11745</name>
</gene>
<dbReference type="Gene3D" id="3.30.70.270">
    <property type="match status" value="1"/>
</dbReference>